<evidence type="ECO:0000313" key="5">
    <source>
        <dbReference type="EMBL" id="NVD40516.1"/>
    </source>
</evidence>
<evidence type="ECO:0000256" key="1">
    <source>
        <dbReference type="ARBA" id="ARBA00023015"/>
    </source>
</evidence>
<dbReference type="PANTHER" id="PTHR43537">
    <property type="entry name" value="TRANSCRIPTIONAL REGULATOR, GNTR FAMILY"/>
    <property type="match status" value="1"/>
</dbReference>
<dbReference type="EMBL" id="JABWDU010000003">
    <property type="protein sequence ID" value="NVD40516.1"/>
    <property type="molecule type" value="Genomic_DNA"/>
</dbReference>
<dbReference type="CDD" id="cd07377">
    <property type="entry name" value="WHTH_GntR"/>
    <property type="match status" value="1"/>
</dbReference>
<dbReference type="SUPFAM" id="SSF46785">
    <property type="entry name" value="Winged helix' DNA-binding domain"/>
    <property type="match status" value="1"/>
</dbReference>
<dbReference type="PANTHER" id="PTHR43537:SF49">
    <property type="entry name" value="TRANSCRIPTIONAL REGULATORY PROTEIN"/>
    <property type="match status" value="1"/>
</dbReference>
<dbReference type="InterPro" id="IPR036388">
    <property type="entry name" value="WH-like_DNA-bd_sf"/>
</dbReference>
<keyword evidence="1" id="KW-0805">Transcription regulation</keyword>
<evidence type="ECO:0000259" key="4">
    <source>
        <dbReference type="PROSITE" id="PS50949"/>
    </source>
</evidence>
<keyword evidence="2" id="KW-0238">DNA-binding</keyword>
<keyword evidence="3" id="KW-0804">Transcription</keyword>
<dbReference type="Pfam" id="PF07729">
    <property type="entry name" value="FCD"/>
    <property type="match status" value="1"/>
</dbReference>
<gene>
    <name evidence="5" type="ORF">HT585_16730</name>
</gene>
<feature type="domain" description="HTH gntR-type" evidence="4">
    <location>
        <begin position="2"/>
        <end position="69"/>
    </location>
</feature>
<sequence length="216" mass="23892">MTTIASQIYQALAEEIAKGVMTPGQKLEEKMIAEKFGVSRTPVREAMRELGARGLIEMNPRRGGIVARIDVEQMADMLEAECEIEASCARLAAQRMTGMEREQLYELHRLYAECVGNQDLDGCRDINRKFHDAICRGAHNTTIAAMAVELRVRLAPFRQHQAGPADVRLQQSLDEHQKIVDAIRANDAAGAYAALSEHNARLSAGVMRRFTAAASK</sequence>
<dbReference type="PROSITE" id="PS50949">
    <property type="entry name" value="HTH_GNTR"/>
    <property type="match status" value="1"/>
</dbReference>
<dbReference type="SUPFAM" id="SSF48008">
    <property type="entry name" value="GntR ligand-binding domain-like"/>
    <property type="match status" value="1"/>
</dbReference>
<name>A0A7Y6UNK3_9HYPH</name>
<dbReference type="InterPro" id="IPR008920">
    <property type="entry name" value="TF_FadR/GntR_C"/>
</dbReference>
<evidence type="ECO:0000313" key="6">
    <source>
        <dbReference type="Proteomes" id="UP000520198"/>
    </source>
</evidence>
<dbReference type="AlphaFoldDB" id="A0A7Y6UNK3"/>
<dbReference type="InterPro" id="IPR036390">
    <property type="entry name" value="WH_DNA-bd_sf"/>
</dbReference>
<dbReference type="InterPro" id="IPR011711">
    <property type="entry name" value="GntR_C"/>
</dbReference>
<evidence type="ECO:0000256" key="3">
    <source>
        <dbReference type="ARBA" id="ARBA00023163"/>
    </source>
</evidence>
<dbReference type="InterPro" id="IPR000524">
    <property type="entry name" value="Tscrpt_reg_HTH_GntR"/>
</dbReference>
<evidence type="ECO:0000256" key="2">
    <source>
        <dbReference type="ARBA" id="ARBA00023125"/>
    </source>
</evidence>
<dbReference type="Pfam" id="PF00392">
    <property type="entry name" value="GntR"/>
    <property type="match status" value="1"/>
</dbReference>
<dbReference type="Gene3D" id="1.10.10.10">
    <property type="entry name" value="Winged helix-like DNA-binding domain superfamily/Winged helix DNA-binding domain"/>
    <property type="match status" value="1"/>
</dbReference>
<dbReference type="Gene3D" id="1.20.120.530">
    <property type="entry name" value="GntR ligand-binding domain-like"/>
    <property type="match status" value="1"/>
</dbReference>
<reference evidence="5 6" key="1">
    <citation type="submission" date="2020-06" db="EMBL/GenBank/DDBJ databases">
        <authorList>
            <person name="Grouzdev D.S."/>
        </authorList>
    </citation>
    <scope>NUCLEOTIDE SEQUENCE [LARGE SCALE GENOMIC DNA]</scope>
    <source>
        <strain evidence="5 6">HO-A22</strain>
    </source>
</reference>
<dbReference type="PRINTS" id="PR00035">
    <property type="entry name" value="HTHGNTR"/>
</dbReference>
<protein>
    <submittedName>
        <fullName evidence="5">GntR family transcriptional regulator</fullName>
    </submittedName>
</protein>
<keyword evidence="6" id="KW-1185">Reference proteome</keyword>
<dbReference type="SMART" id="SM00345">
    <property type="entry name" value="HTH_GNTR"/>
    <property type="match status" value="1"/>
</dbReference>
<organism evidence="5 6">
    <name type="scientific">Ensifer oleiphilus</name>
    <dbReference type="NCBI Taxonomy" id="2742698"/>
    <lineage>
        <taxon>Bacteria</taxon>
        <taxon>Pseudomonadati</taxon>
        <taxon>Pseudomonadota</taxon>
        <taxon>Alphaproteobacteria</taxon>
        <taxon>Hyphomicrobiales</taxon>
        <taxon>Rhizobiaceae</taxon>
        <taxon>Sinorhizobium/Ensifer group</taxon>
        <taxon>Ensifer</taxon>
    </lineage>
</organism>
<dbReference type="GO" id="GO:0003700">
    <property type="term" value="F:DNA-binding transcription factor activity"/>
    <property type="evidence" value="ECO:0007669"/>
    <property type="project" value="InterPro"/>
</dbReference>
<dbReference type="Proteomes" id="UP000520198">
    <property type="component" value="Unassembled WGS sequence"/>
</dbReference>
<dbReference type="GO" id="GO:0003677">
    <property type="term" value="F:DNA binding"/>
    <property type="evidence" value="ECO:0007669"/>
    <property type="project" value="UniProtKB-KW"/>
</dbReference>
<dbReference type="RefSeq" id="WP_077501495.1">
    <property type="nucleotide sequence ID" value="NZ_JABWDU010000003.1"/>
</dbReference>
<dbReference type="SMART" id="SM00895">
    <property type="entry name" value="FCD"/>
    <property type="match status" value="1"/>
</dbReference>
<accession>A0A7Y6UNK3</accession>
<proteinExistence type="predicted"/>
<comment type="caution">
    <text evidence="5">The sequence shown here is derived from an EMBL/GenBank/DDBJ whole genome shotgun (WGS) entry which is preliminary data.</text>
</comment>